<organism evidence="3">
    <name type="scientific">Sesamum latifolium</name>
    <dbReference type="NCBI Taxonomy" id="2727402"/>
    <lineage>
        <taxon>Eukaryota</taxon>
        <taxon>Viridiplantae</taxon>
        <taxon>Streptophyta</taxon>
        <taxon>Embryophyta</taxon>
        <taxon>Tracheophyta</taxon>
        <taxon>Spermatophyta</taxon>
        <taxon>Magnoliopsida</taxon>
        <taxon>eudicotyledons</taxon>
        <taxon>Gunneridae</taxon>
        <taxon>Pentapetalae</taxon>
        <taxon>asterids</taxon>
        <taxon>lamiids</taxon>
        <taxon>Lamiales</taxon>
        <taxon>Pedaliaceae</taxon>
        <taxon>Sesamum</taxon>
    </lineage>
</organism>
<dbReference type="PANTHER" id="PTHR36801:SF3">
    <property type="entry name" value="OS06G0150300 PROTEIN"/>
    <property type="match status" value="1"/>
</dbReference>
<dbReference type="SUPFAM" id="SSF101148">
    <property type="entry name" value="Plant invertase/pectin methylesterase inhibitor"/>
    <property type="match status" value="2"/>
</dbReference>
<dbReference type="Pfam" id="PF04043">
    <property type="entry name" value="PMEI"/>
    <property type="match status" value="2"/>
</dbReference>
<feature type="domain" description="Pectinesterase inhibitor" evidence="2">
    <location>
        <begin position="346"/>
        <end position="493"/>
    </location>
</feature>
<evidence type="ECO:0000313" key="3">
    <source>
        <dbReference type="EMBL" id="KAL0394183.1"/>
    </source>
</evidence>
<reference evidence="3" key="2">
    <citation type="journal article" date="2024" name="Plant">
        <title>Genomic evolution and insights into agronomic trait innovations of Sesamum species.</title>
        <authorList>
            <person name="Miao H."/>
            <person name="Wang L."/>
            <person name="Qu L."/>
            <person name="Liu H."/>
            <person name="Sun Y."/>
            <person name="Le M."/>
            <person name="Wang Q."/>
            <person name="Wei S."/>
            <person name="Zheng Y."/>
            <person name="Lin W."/>
            <person name="Duan Y."/>
            <person name="Cao H."/>
            <person name="Xiong S."/>
            <person name="Wang X."/>
            <person name="Wei L."/>
            <person name="Li C."/>
            <person name="Ma Q."/>
            <person name="Ju M."/>
            <person name="Zhao R."/>
            <person name="Li G."/>
            <person name="Mu C."/>
            <person name="Tian Q."/>
            <person name="Mei H."/>
            <person name="Zhang T."/>
            <person name="Gao T."/>
            <person name="Zhang H."/>
        </authorList>
    </citation>
    <scope>NUCLEOTIDE SEQUENCE</scope>
    <source>
        <strain evidence="3">KEN1</strain>
    </source>
</reference>
<dbReference type="GO" id="GO:0046910">
    <property type="term" value="F:pectinesterase inhibitor activity"/>
    <property type="evidence" value="ECO:0007669"/>
    <property type="project" value="InterPro"/>
</dbReference>
<feature type="compositionally biased region" description="Polar residues" evidence="1">
    <location>
        <begin position="56"/>
        <end position="66"/>
    </location>
</feature>
<proteinExistence type="predicted"/>
<comment type="caution">
    <text evidence="3">The sequence shown here is derived from an EMBL/GenBank/DDBJ whole genome shotgun (WGS) entry which is preliminary data.</text>
</comment>
<protein>
    <submittedName>
        <fullName evidence="3">Pectinesterase inhibitor</fullName>
    </submittedName>
</protein>
<feature type="compositionally biased region" description="Basic and acidic residues" evidence="1">
    <location>
        <begin position="20"/>
        <end position="31"/>
    </location>
</feature>
<feature type="compositionally biased region" description="Polar residues" evidence="1">
    <location>
        <begin position="188"/>
        <end position="210"/>
    </location>
</feature>
<gene>
    <name evidence="3" type="ORF">Slati_4384500</name>
</gene>
<feature type="region of interest" description="Disordered" evidence="1">
    <location>
        <begin position="15"/>
        <end position="76"/>
    </location>
</feature>
<name>A0AAW2SP23_9LAMI</name>
<dbReference type="InterPro" id="IPR035513">
    <property type="entry name" value="Invertase/methylesterase_inhib"/>
</dbReference>
<dbReference type="InterPro" id="IPR034086">
    <property type="entry name" value="PMEI_plant"/>
</dbReference>
<dbReference type="SMART" id="SM00856">
    <property type="entry name" value="PMEI"/>
    <property type="match status" value="2"/>
</dbReference>
<dbReference type="InterPro" id="IPR006501">
    <property type="entry name" value="Pectinesterase_inhib_dom"/>
</dbReference>
<evidence type="ECO:0000259" key="2">
    <source>
        <dbReference type="SMART" id="SM00856"/>
    </source>
</evidence>
<accession>A0AAW2SP23</accession>
<dbReference type="EMBL" id="JACGWN010000016">
    <property type="protein sequence ID" value="KAL0394183.1"/>
    <property type="molecule type" value="Genomic_DNA"/>
</dbReference>
<feature type="domain" description="Pectinesterase inhibitor" evidence="2">
    <location>
        <begin position="219"/>
        <end position="343"/>
    </location>
</feature>
<feature type="region of interest" description="Disordered" evidence="1">
    <location>
        <begin position="174"/>
        <end position="211"/>
    </location>
</feature>
<dbReference type="Gene3D" id="1.20.140.40">
    <property type="entry name" value="Invertase/pectin methylesterase inhibitor family protein"/>
    <property type="match status" value="2"/>
</dbReference>
<dbReference type="CDD" id="cd15797">
    <property type="entry name" value="PMEI"/>
    <property type="match status" value="2"/>
</dbReference>
<evidence type="ECO:0000256" key="1">
    <source>
        <dbReference type="SAM" id="MobiDB-lite"/>
    </source>
</evidence>
<sequence>MGKEIPLVSLLCGVLGRKKSSPDGEAEKQGDNPDGDGAQAPQEQLTKPSAAESAEDQAQPTSNDQQVLPPPPGRQQYLRAASCHHQPDRTHSMTSKLVSSLSMRVSNGMAPVRQFSRQELKPWSKDKKSKADQDSLWRKTIILGEKCRVRDDDEDNILYDEKGNKIATFHQKTQSAAPVMSNPRHDTTAPTFNSSRNSSSRLDPRNNISTKPGGHDVIITDALIHDLCPQSRNPDFCQYILSPFKGQPLFPKLLATLVGTTVIQAKTTTTKIWRLQTAIKDDRSELKLRYFKCWTRHKMATLQLIEANRFMRAGQTRSVRNHTSLAMTEIQSCNQELAKLKREPSNIAKDIRKTRNPSICLNTLDSLRGSRLFPKPLVVLGMAPMSMAQSHANRTAASIWDQYRGTATRMFKLRRMYYNCVLNYADAMKQLNKAKKLMLGGEAKSVKNYTLLAVDRVDSCDAELVKPLMLEANRKFLQANMKFKDLCDIIVEICNKVSG</sequence>
<reference evidence="3" key="1">
    <citation type="submission" date="2020-06" db="EMBL/GenBank/DDBJ databases">
        <authorList>
            <person name="Li T."/>
            <person name="Hu X."/>
            <person name="Zhang T."/>
            <person name="Song X."/>
            <person name="Zhang H."/>
            <person name="Dai N."/>
            <person name="Sheng W."/>
            <person name="Hou X."/>
            <person name="Wei L."/>
        </authorList>
    </citation>
    <scope>NUCLEOTIDE SEQUENCE</scope>
    <source>
        <strain evidence="3">KEN1</strain>
        <tissue evidence="3">Leaf</tissue>
    </source>
</reference>
<dbReference type="AlphaFoldDB" id="A0AAW2SP23"/>
<dbReference type="NCBIfam" id="TIGR01614">
    <property type="entry name" value="PME_inhib"/>
    <property type="match status" value="2"/>
</dbReference>
<dbReference type="PANTHER" id="PTHR36801">
    <property type="entry name" value="OS06G0150200 PROTEIN"/>
    <property type="match status" value="1"/>
</dbReference>